<organism evidence="4 5">
    <name type="scientific">Humitalea rosea</name>
    <dbReference type="NCBI Taxonomy" id="990373"/>
    <lineage>
        <taxon>Bacteria</taxon>
        <taxon>Pseudomonadati</taxon>
        <taxon>Pseudomonadota</taxon>
        <taxon>Alphaproteobacteria</taxon>
        <taxon>Acetobacterales</taxon>
        <taxon>Roseomonadaceae</taxon>
        <taxon>Humitalea</taxon>
    </lineage>
</organism>
<dbReference type="PROSITE" id="PS51755">
    <property type="entry name" value="OMPR_PHOB"/>
    <property type="match status" value="1"/>
</dbReference>
<dbReference type="GO" id="GO:0006355">
    <property type="term" value="P:regulation of DNA-templated transcription"/>
    <property type="evidence" value="ECO:0007669"/>
    <property type="project" value="InterPro"/>
</dbReference>
<evidence type="ECO:0000259" key="3">
    <source>
        <dbReference type="PROSITE" id="PS51755"/>
    </source>
</evidence>
<evidence type="ECO:0000256" key="2">
    <source>
        <dbReference type="PROSITE-ProRule" id="PRU01091"/>
    </source>
</evidence>
<dbReference type="GO" id="GO:0000160">
    <property type="term" value="P:phosphorelay signal transduction system"/>
    <property type="evidence" value="ECO:0007669"/>
    <property type="project" value="InterPro"/>
</dbReference>
<comment type="caution">
    <text evidence="4">The sequence shown here is derived from an EMBL/GenBank/DDBJ whole genome shotgun (WGS) entry which is preliminary data.</text>
</comment>
<dbReference type="EMBL" id="QKYU01000018">
    <property type="protein sequence ID" value="PZW42324.1"/>
    <property type="molecule type" value="Genomic_DNA"/>
</dbReference>
<dbReference type="AlphaFoldDB" id="A0A2W7I6P5"/>
<reference evidence="4 5" key="1">
    <citation type="submission" date="2018-06" db="EMBL/GenBank/DDBJ databases">
        <title>Genomic Encyclopedia of Archaeal and Bacterial Type Strains, Phase II (KMG-II): from individual species to whole genera.</title>
        <authorList>
            <person name="Goeker M."/>
        </authorList>
    </citation>
    <scope>NUCLEOTIDE SEQUENCE [LARGE SCALE GENOMIC DNA]</scope>
    <source>
        <strain evidence="4 5">DSM 24525</strain>
    </source>
</reference>
<dbReference type="InterPro" id="IPR036388">
    <property type="entry name" value="WH-like_DNA-bd_sf"/>
</dbReference>
<protein>
    <submittedName>
        <fullName evidence="4">Transcriptional regulator</fullName>
    </submittedName>
</protein>
<dbReference type="SUPFAM" id="SSF46894">
    <property type="entry name" value="C-terminal effector domain of the bipartite response regulators"/>
    <property type="match status" value="1"/>
</dbReference>
<evidence type="ECO:0000313" key="5">
    <source>
        <dbReference type="Proteomes" id="UP000249688"/>
    </source>
</evidence>
<sequence length="322" mass="34611">MHDSLAKLLWQLSEAGEPAVMFGRQHTADQDAMLQRLLALGVLLHGEPVTTWDPCGDCDCGADERRIRWNANMPFAACAADHRRDQQLAPDDVRTLSVAIPTLIQEAATATGLGQVEEIALGIWRLGRLPDGRVVVAAPTRAALLQPGLVGAVRMVDREGPIVLIGPTLGERDRALLASQGVHHVTPCDALASSGSGPPLAFDIGLLPDGRAGMYRLALTIGTRTVRLGEQETSLPPRPFQLLNILALQHRRGKPIVSRHALLDEIFTPSTAEAAVRDLVGELRKKLKQAFGDSEEVAQLIATHTTAGYAISLPPLTVSMME</sequence>
<evidence type="ECO:0000256" key="1">
    <source>
        <dbReference type="ARBA" id="ARBA00023125"/>
    </source>
</evidence>
<evidence type="ECO:0000313" key="4">
    <source>
        <dbReference type="EMBL" id="PZW42324.1"/>
    </source>
</evidence>
<dbReference type="SMART" id="SM00862">
    <property type="entry name" value="Trans_reg_C"/>
    <property type="match status" value="1"/>
</dbReference>
<keyword evidence="1 2" id="KW-0238">DNA-binding</keyword>
<keyword evidence="5" id="KW-1185">Reference proteome</keyword>
<proteinExistence type="predicted"/>
<dbReference type="Gene3D" id="1.10.10.10">
    <property type="entry name" value="Winged helix-like DNA-binding domain superfamily/Winged helix DNA-binding domain"/>
    <property type="match status" value="1"/>
</dbReference>
<dbReference type="InterPro" id="IPR001867">
    <property type="entry name" value="OmpR/PhoB-type_DNA-bd"/>
</dbReference>
<dbReference type="RefSeq" id="WP_111399275.1">
    <property type="nucleotide sequence ID" value="NZ_QKYU01000018.1"/>
</dbReference>
<dbReference type="Pfam" id="PF00486">
    <property type="entry name" value="Trans_reg_C"/>
    <property type="match status" value="1"/>
</dbReference>
<dbReference type="GO" id="GO:0003677">
    <property type="term" value="F:DNA binding"/>
    <property type="evidence" value="ECO:0007669"/>
    <property type="project" value="UniProtKB-UniRule"/>
</dbReference>
<feature type="domain" description="OmpR/PhoB-type" evidence="3">
    <location>
        <begin position="209"/>
        <end position="313"/>
    </location>
</feature>
<dbReference type="OrthoDB" id="7760280at2"/>
<dbReference type="Proteomes" id="UP000249688">
    <property type="component" value="Unassembled WGS sequence"/>
</dbReference>
<gene>
    <name evidence="4" type="ORF">C8P66_118111</name>
</gene>
<name>A0A2W7I6P5_9PROT</name>
<accession>A0A2W7I6P5</accession>
<feature type="DNA-binding region" description="OmpR/PhoB-type" evidence="2">
    <location>
        <begin position="209"/>
        <end position="313"/>
    </location>
</feature>
<dbReference type="InterPro" id="IPR016032">
    <property type="entry name" value="Sig_transdc_resp-reg_C-effctor"/>
</dbReference>